<dbReference type="SUPFAM" id="SSF54427">
    <property type="entry name" value="NTF2-like"/>
    <property type="match status" value="1"/>
</dbReference>
<dbReference type="InterPro" id="IPR009959">
    <property type="entry name" value="Cyclase_SnoaL-like"/>
</dbReference>
<dbReference type="Pfam" id="PF07366">
    <property type="entry name" value="SnoaL"/>
    <property type="match status" value="1"/>
</dbReference>
<protein>
    <submittedName>
        <fullName evidence="1">Ester cyclase</fullName>
    </submittedName>
</protein>
<comment type="caution">
    <text evidence="1">The sequence shown here is derived from an EMBL/GenBank/DDBJ whole genome shotgun (WGS) entry which is preliminary data.</text>
</comment>
<dbReference type="GO" id="GO:0030638">
    <property type="term" value="P:polyketide metabolic process"/>
    <property type="evidence" value="ECO:0007669"/>
    <property type="project" value="InterPro"/>
</dbReference>
<evidence type="ECO:0000313" key="1">
    <source>
        <dbReference type="EMBL" id="NHF59464.1"/>
    </source>
</evidence>
<gene>
    <name evidence="1" type="ORF">FK220_008940</name>
</gene>
<reference evidence="1" key="1">
    <citation type="submission" date="2019-07" db="EMBL/GenBank/DDBJ databases">
        <authorList>
            <person name="De-Chao Zhang Q."/>
        </authorList>
    </citation>
    <scope>NUCLEOTIDE SEQUENCE</scope>
    <source>
        <strain evidence="1">TP-CH-4</strain>
    </source>
</reference>
<dbReference type="RefSeq" id="WP_166204837.1">
    <property type="nucleotide sequence ID" value="NZ_VIKU02000002.1"/>
</dbReference>
<dbReference type="EMBL" id="VIKU02000002">
    <property type="protein sequence ID" value="NHF59464.1"/>
    <property type="molecule type" value="Genomic_DNA"/>
</dbReference>
<dbReference type="Proteomes" id="UP000707206">
    <property type="component" value="Unassembled WGS sequence"/>
</dbReference>
<reference evidence="1" key="2">
    <citation type="submission" date="2020-03" db="EMBL/GenBank/DDBJ databases">
        <title>Flavobacteriaceae bacterium strain TP-CH-4, a member of the family Flavobacteriaceae isolated from a deep-sea seamount.</title>
        <authorList>
            <person name="Zhang D.-C."/>
        </authorList>
    </citation>
    <scope>NUCLEOTIDE SEQUENCE</scope>
    <source>
        <strain evidence="1">TP-CH-4</strain>
    </source>
</reference>
<proteinExistence type="predicted"/>
<keyword evidence="2" id="KW-1185">Reference proteome</keyword>
<dbReference type="AlphaFoldDB" id="A0A967E6R9"/>
<sequence>MKNRSKDYIRAWNSKDFNLMRTVTSTDFERNVNGEIRSNSHQGLEETMHSWHIAVSNFNIEVREMIVKGSKSYTRWTGTGTNTGMYGENPPTGKKGKTEGFMVLTFNQDGKAIREEVFYDVLGVVEDWGYTLTPPIME</sequence>
<dbReference type="InterPro" id="IPR032710">
    <property type="entry name" value="NTF2-like_dom_sf"/>
</dbReference>
<accession>A0A967E6R9</accession>
<name>A0A967E6R9_9FLAO</name>
<evidence type="ECO:0000313" key="2">
    <source>
        <dbReference type="Proteomes" id="UP000707206"/>
    </source>
</evidence>
<dbReference type="Gene3D" id="3.10.450.50">
    <property type="match status" value="1"/>
</dbReference>
<organism evidence="1 2">
    <name type="scientific">Pelagihabitans pacificus</name>
    <dbReference type="NCBI Taxonomy" id="2696054"/>
    <lineage>
        <taxon>Bacteria</taxon>
        <taxon>Pseudomonadati</taxon>
        <taxon>Bacteroidota</taxon>
        <taxon>Flavobacteriia</taxon>
        <taxon>Flavobacteriales</taxon>
        <taxon>Flavobacteriaceae</taxon>
        <taxon>Pelagihabitans</taxon>
    </lineage>
</organism>